<comment type="subunit">
    <text evidence="3">The complex is composed of two ATP-binding proteins (UgpC), two transmembrane proteins (UgpA and UgpE) and a solute-binding protein (UgpB).</text>
</comment>
<evidence type="ECO:0000256" key="7">
    <source>
        <dbReference type="ARBA" id="ARBA00022764"/>
    </source>
</evidence>
<evidence type="ECO:0000256" key="8">
    <source>
        <dbReference type="ARBA" id="ARBA00034473"/>
    </source>
</evidence>
<dbReference type="Pfam" id="PF13416">
    <property type="entry name" value="SBP_bac_8"/>
    <property type="match status" value="1"/>
</dbReference>
<dbReference type="PANTHER" id="PTHR43649:SF31">
    <property type="entry name" value="SN-GLYCEROL-3-PHOSPHATE-BINDING PERIPLASMIC PROTEIN UGPB"/>
    <property type="match status" value="1"/>
</dbReference>
<name>A0ABU4AMD5_9HYPH</name>
<dbReference type="InterPro" id="IPR050490">
    <property type="entry name" value="Bact_solute-bd_prot1"/>
</dbReference>
<dbReference type="PANTHER" id="PTHR43649">
    <property type="entry name" value="ARABINOSE-BINDING PROTEIN-RELATED"/>
    <property type="match status" value="1"/>
</dbReference>
<comment type="caution">
    <text evidence="10">The sequence shown here is derived from an EMBL/GenBank/DDBJ whole genome shotgun (WGS) entry which is preliminary data.</text>
</comment>
<evidence type="ECO:0000256" key="4">
    <source>
        <dbReference type="ARBA" id="ARBA00017470"/>
    </source>
</evidence>
<dbReference type="RefSeq" id="WP_317561659.1">
    <property type="nucleotide sequence ID" value="NZ_JAWLIP010000006.1"/>
</dbReference>
<gene>
    <name evidence="10" type="ORF">R2G56_13860</name>
</gene>
<organism evidence="10 11">
    <name type="scientific">Nitratireductor aquimarinus</name>
    <dbReference type="NCBI Taxonomy" id="889300"/>
    <lineage>
        <taxon>Bacteria</taxon>
        <taxon>Pseudomonadati</taxon>
        <taxon>Pseudomonadota</taxon>
        <taxon>Alphaproteobacteria</taxon>
        <taxon>Hyphomicrobiales</taxon>
        <taxon>Phyllobacteriaceae</taxon>
        <taxon>Nitratireductor</taxon>
    </lineage>
</organism>
<evidence type="ECO:0000313" key="10">
    <source>
        <dbReference type="EMBL" id="MDV6227379.1"/>
    </source>
</evidence>
<evidence type="ECO:0000256" key="2">
    <source>
        <dbReference type="ARBA" id="ARBA00008520"/>
    </source>
</evidence>
<evidence type="ECO:0000256" key="1">
    <source>
        <dbReference type="ARBA" id="ARBA00004418"/>
    </source>
</evidence>
<evidence type="ECO:0000256" key="5">
    <source>
        <dbReference type="ARBA" id="ARBA00022448"/>
    </source>
</evidence>
<feature type="chain" id="PRO_5047022914" description="sn-glycerol-3-phosphate-binding periplasmic protein UgpB" evidence="9">
    <location>
        <begin position="22"/>
        <end position="416"/>
    </location>
</feature>
<dbReference type="Gene3D" id="3.40.190.10">
    <property type="entry name" value="Periplasmic binding protein-like II"/>
    <property type="match status" value="1"/>
</dbReference>
<comment type="similarity">
    <text evidence="2">Belongs to the bacterial solute-binding protein 1 family.</text>
</comment>
<dbReference type="EMBL" id="JAWLIP010000006">
    <property type="protein sequence ID" value="MDV6227379.1"/>
    <property type="molecule type" value="Genomic_DNA"/>
</dbReference>
<keyword evidence="6 9" id="KW-0732">Signal</keyword>
<accession>A0ABU4AMD5</accession>
<reference evidence="10 11" key="1">
    <citation type="submission" date="2023-10" db="EMBL/GenBank/DDBJ databases">
        <authorList>
            <person name="Venkata Ramana C."/>
            <person name="Sasikala C."/>
            <person name="Dhurka M."/>
        </authorList>
    </citation>
    <scope>NUCLEOTIDE SEQUENCE [LARGE SCALE GENOMIC DNA]</scope>
    <source>
        <strain evidence="10 11">KCTC 32151</strain>
    </source>
</reference>
<dbReference type="SUPFAM" id="SSF53850">
    <property type="entry name" value="Periplasmic binding protein-like II"/>
    <property type="match status" value="1"/>
</dbReference>
<keyword evidence="7" id="KW-0574">Periplasm</keyword>
<evidence type="ECO:0000256" key="9">
    <source>
        <dbReference type="SAM" id="SignalP"/>
    </source>
</evidence>
<dbReference type="Proteomes" id="UP001185659">
    <property type="component" value="Unassembled WGS sequence"/>
</dbReference>
<evidence type="ECO:0000256" key="3">
    <source>
        <dbReference type="ARBA" id="ARBA00011557"/>
    </source>
</evidence>
<feature type="signal peptide" evidence="9">
    <location>
        <begin position="1"/>
        <end position="21"/>
    </location>
</feature>
<evidence type="ECO:0000256" key="6">
    <source>
        <dbReference type="ARBA" id="ARBA00022729"/>
    </source>
</evidence>
<keyword evidence="5" id="KW-0813">Transport</keyword>
<protein>
    <recommendedName>
        <fullName evidence="4">sn-glycerol-3-phosphate-binding periplasmic protein UgpB</fullName>
    </recommendedName>
</protein>
<proteinExistence type="inferred from homology"/>
<dbReference type="InterPro" id="IPR006059">
    <property type="entry name" value="SBP"/>
</dbReference>
<sequence length="416" mass="44253">MKRLLTTTALLAMISATPALAQTELRLVSGQEKQNGAVLKQVFEAFNAGQEDVSVNLELDNQSDLDTTQKVLADIVAGSAPDAVRVTGAVLRAYVDSGRAQPLDECLASAPELAAQLDKGLVDNFRVDGKLYAMPWYVTLPALFVNADAFEAAGLDPQNPPRNWSELEAAAARLSDGSGNRFGVLMYMPNTYVYESQLLSSGGEMVDGEGRSGVASKASVELMAFMRGLVEKQQMPALAPSTFWGEASRMFQSGEVAMLLSSSSAYNNVSSNIAFDLAVAPMPARDGEEALTAASGNGFVMLATDPERQAATCKALLSLVAPESVAATVKATASSPINVTAAQTPELLGDFYAKNPALMALNGQENRPWYTLPGRANNEFQSNFGDIQHQILTGAVEPQEGMSRLADIMNELNEAQ</sequence>
<comment type="subcellular location">
    <subcellularLocation>
        <location evidence="1">Periplasm</location>
    </subcellularLocation>
</comment>
<keyword evidence="11" id="KW-1185">Reference proteome</keyword>
<comment type="function">
    <text evidence="8">Part of the ABC transporter complex UgpBAEC involved in sn-glycerol-3-phosphate (G3P) import. Binds G3P.</text>
</comment>
<evidence type="ECO:0000313" key="11">
    <source>
        <dbReference type="Proteomes" id="UP001185659"/>
    </source>
</evidence>